<keyword evidence="2" id="KW-1185">Reference proteome</keyword>
<evidence type="ECO:0000313" key="1">
    <source>
        <dbReference type="EMBL" id="URE05798.1"/>
    </source>
</evidence>
<gene>
    <name evidence="1" type="ORF">MUK42_35428</name>
</gene>
<dbReference type="EMBL" id="CP097507">
    <property type="protein sequence ID" value="URE05798.1"/>
    <property type="molecule type" value="Genomic_DNA"/>
</dbReference>
<accession>A0A9E7K472</accession>
<dbReference type="Proteomes" id="UP001055439">
    <property type="component" value="Chromosome 5"/>
</dbReference>
<reference evidence="1" key="1">
    <citation type="submission" date="2022-05" db="EMBL/GenBank/DDBJ databases">
        <title>The Musa troglodytarum L. genome provides insights into the mechanism of non-climacteric behaviour and enrichment of carotenoids.</title>
        <authorList>
            <person name="Wang J."/>
        </authorList>
    </citation>
    <scope>NUCLEOTIDE SEQUENCE</scope>
    <source>
        <tissue evidence="1">Leaf</tissue>
    </source>
</reference>
<sequence>MDKRKLHELSVLTETSLKYPIMELNNCSRYASSALCSPPPHPHPNLWRAALQLTNGGLTRRPTKRHKHRWPDILSAMAMAMAMATAVHASPAVDRLATQI</sequence>
<name>A0A9E7K472_9LILI</name>
<dbReference type="AlphaFoldDB" id="A0A9E7K472"/>
<evidence type="ECO:0000313" key="2">
    <source>
        <dbReference type="Proteomes" id="UP001055439"/>
    </source>
</evidence>
<organism evidence="1 2">
    <name type="scientific">Musa troglodytarum</name>
    <name type="common">fe'i banana</name>
    <dbReference type="NCBI Taxonomy" id="320322"/>
    <lineage>
        <taxon>Eukaryota</taxon>
        <taxon>Viridiplantae</taxon>
        <taxon>Streptophyta</taxon>
        <taxon>Embryophyta</taxon>
        <taxon>Tracheophyta</taxon>
        <taxon>Spermatophyta</taxon>
        <taxon>Magnoliopsida</taxon>
        <taxon>Liliopsida</taxon>
        <taxon>Zingiberales</taxon>
        <taxon>Musaceae</taxon>
        <taxon>Musa</taxon>
    </lineage>
</organism>
<proteinExistence type="predicted"/>
<protein>
    <submittedName>
        <fullName evidence="1">Uncharacterized protein</fullName>
    </submittedName>
</protein>